<dbReference type="AlphaFoldDB" id="A0A219B4Z1"/>
<dbReference type="PANTHER" id="PTHR43428">
    <property type="entry name" value="ARSENATE REDUCTASE"/>
    <property type="match status" value="1"/>
</dbReference>
<evidence type="ECO:0000313" key="3">
    <source>
        <dbReference type="EMBL" id="OWV33450.1"/>
    </source>
</evidence>
<dbReference type="Pfam" id="PF01451">
    <property type="entry name" value="LMWPc"/>
    <property type="match status" value="1"/>
</dbReference>
<protein>
    <submittedName>
        <fullName evidence="3">ArsR family transcriptional regulator</fullName>
    </submittedName>
</protein>
<dbReference type="OrthoDB" id="9793058at2"/>
<dbReference type="Proteomes" id="UP000198462">
    <property type="component" value="Unassembled WGS sequence"/>
</dbReference>
<dbReference type="InterPro" id="IPR023485">
    <property type="entry name" value="Ptyr_pPase"/>
</dbReference>
<sequence length="180" mass="19181">MSDASQPDRIFKVLFLCTGNSARSILAESILNKDGAGRFRAFSAGSQPKGKVHPLALKVLKSFDYPADGLRSKSWEEFAASDAPTMDFVFTVCDSAAGEACPVWPGQPMTAHWGIEDPAPVEGSEIEQEAAFVAALRYLKNRISIFTALPVASLDKASLRAKLVEIGQSDGASSSRNSAA</sequence>
<dbReference type="RefSeq" id="WP_088712227.1">
    <property type="nucleotide sequence ID" value="NZ_NFZT01000001.1"/>
</dbReference>
<keyword evidence="1" id="KW-0059">Arsenical resistance</keyword>
<dbReference type="Gene3D" id="3.40.50.2300">
    <property type="match status" value="1"/>
</dbReference>
<gene>
    <name evidence="3" type="ORF">B5C34_08235</name>
</gene>
<reference evidence="4" key="1">
    <citation type="submission" date="2017-05" db="EMBL/GenBank/DDBJ databases">
        <authorList>
            <person name="Lin X."/>
        </authorList>
    </citation>
    <scope>NUCLEOTIDE SEQUENCE [LARGE SCALE GENOMIC DNA]</scope>
    <source>
        <strain evidence="4">JLT2012</strain>
    </source>
</reference>
<keyword evidence="4" id="KW-1185">Reference proteome</keyword>
<dbReference type="CDD" id="cd16345">
    <property type="entry name" value="LMWP_ArsC"/>
    <property type="match status" value="1"/>
</dbReference>
<evidence type="ECO:0000259" key="2">
    <source>
        <dbReference type="SMART" id="SM00226"/>
    </source>
</evidence>
<evidence type="ECO:0000256" key="1">
    <source>
        <dbReference type="ARBA" id="ARBA00022849"/>
    </source>
</evidence>
<dbReference type="EMBL" id="NFZT01000001">
    <property type="protein sequence ID" value="OWV33450.1"/>
    <property type="molecule type" value="Genomic_DNA"/>
</dbReference>
<dbReference type="InterPro" id="IPR036196">
    <property type="entry name" value="Ptyr_pPase_sf"/>
</dbReference>
<organism evidence="3 4">
    <name type="scientific">Pacificimonas flava</name>
    <dbReference type="NCBI Taxonomy" id="1234595"/>
    <lineage>
        <taxon>Bacteria</taxon>
        <taxon>Pseudomonadati</taxon>
        <taxon>Pseudomonadota</taxon>
        <taxon>Alphaproteobacteria</taxon>
        <taxon>Sphingomonadales</taxon>
        <taxon>Sphingosinicellaceae</taxon>
        <taxon>Pacificimonas</taxon>
    </lineage>
</organism>
<accession>A0A219B4Z1</accession>
<dbReference type="SUPFAM" id="SSF52788">
    <property type="entry name" value="Phosphotyrosine protein phosphatases I"/>
    <property type="match status" value="1"/>
</dbReference>
<name>A0A219B4Z1_9SPHN</name>
<evidence type="ECO:0000313" key="4">
    <source>
        <dbReference type="Proteomes" id="UP000198462"/>
    </source>
</evidence>
<dbReference type="SMART" id="SM00226">
    <property type="entry name" value="LMWPc"/>
    <property type="match status" value="1"/>
</dbReference>
<dbReference type="PANTHER" id="PTHR43428:SF1">
    <property type="entry name" value="ARSENATE REDUCTASE"/>
    <property type="match status" value="1"/>
</dbReference>
<dbReference type="GO" id="GO:0046685">
    <property type="term" value="P:response to arsenic-containing substance"/>
    <property type="evidence" value="ECO:0007669"/>
    <property type="project" value="UniProtKB-KW"/>
</dbReference>
<feature type="domain" description="Phosphotyrosine protein phosphatase I" evidence="2">
    <location>
        <begin position="11"/>
        <end position="149"/>
    </location>
</feature>
<proteinExistence type="predicted"/>
<comment type="caution">
    <text evidence="3">The sequence shown here is derived from an EMBL/GenBank/DDBJ whole genome shotgun (WGS) entry which is preliminary data.</text>
</comment>